<dbReference type="Pfam" id="PF04248">
    <property type="entry name" value="NTP_transf_9"/>
    <property type="match status" value="1"/>
</dbReference>
<comment type="caution">
    <text evidence="2">The sequence shown here is derived from an EMBL/GenBank/DDBJ whole genome shotgun (WGS) entry which is preliminary data.</text>
</comment>
<dbReference type="InterPro" id="IPR007361">
    <property type="entry name" value="DUF427"/>
</dbReference>
<dbReference type="OrthoDB" id="285364at2"/>
<evidence type="ECO:0000259" key="1">
    <source>
        <dbReference type="Pfam" id="PF04248"/>
    </source>
</evidence>
<dbReference type="Proteomes" id="UP000307768">
    <property type="component" value="Unassembled WGS sequence"/>
</dbReference>
<dbReference type="EMBL" id="VDFQ02000006">
    <property type="protein sequence ID" value="KAA1419933.1"/>
    <property type="molecule type" value="Genomic_DNA"/>
</dbReference>
<dbReference type="AlphaFoldDB" id="A0A5Q6RPE8"/>
<dbReference type="PANTHER" id="PTHR34310:SF9">
    <property type="entry name" value="BLR5716 PROTEIN"/>
    <property type="match status" value="1"/>
</dbReference>
<dbReference type="InterPro" id="IPR038694">
    <property type="entry name" value="DUF427_sf"/>
</dbReference>
<protein>
    <submittedName>
        <fullName evidence="2">DUF427 domain-containing protein</fullName>
    </submittedName>
</protein>
<dbReference type="RefSeq" id="WP_149771156.1">
    <property type="nucleotide sequence ID" value="NZ_VDFQ02000006.1"/>
</dbReference>
<name>A0A5Q6RPE8_9ACTN</name>
<evidence type="ECO:0000313" key="3">
    <source>
        <dbReference type="Proteomes" id="UP000307768"/>
    </source>
</evidence>
<organism evidence="2 3">
    <name type="scientific">Mumia zhuanghuii</name>
    <dbReference type="NCBI Taxonomy" id="2585211"/>
    <lineage>
        <taxon>Bacteria</taxon>
        <taxon>Bacillati</taxon>
        <taxon>Actinomycetota</taxon>
        <taxon>Actinomycetes</taxon>
        <taxon>Propionibacteriales</taxon>
        <taxon>Nocardioidaceae</taxon>
        <taxon>Mumia</taxon>
    </lineage>
</organism>
<feature type="domain" description="DUF427" evidence="1">
    <location>
        <begin position="166"/>
        <end position="256"/>
    </location>
</feature>
<accession>A0A5Q6RPE8</accession>
<proteinExistence type="predicted"/>
<reference evidence="2 3" key="1">
    <citation type="submission" date="2019-09" db="EMBL/GenBank/DDBJ databases">
        <title>Mumia zhuanghuii sp. nov. isolated from the intestinal contents of plateau pika (Ochotona curzoniae) in the Qinghai-Tibet plateau of China.</title>
        <authorList>
            <person name="Tian Z."/>
        </authorList>
    </citation>
    <scope>NUCLEOTIDE SEQUENCE [LARGE SCALE GENOMIC DNA]</scope>
    <source>
        <strain evidence="3">350</strain>
    </source>
</reference>
<dbReference type="Gene3D" id="2.170.150.40">
    <property type="entry name" value="Domain of unknown function (DUF427)"/>
    <property type="match status" value="2"/>
</dbReference>
<gene>
    <name evidence="2" type="ORF">FE697_018740</name>
</gene>
<dbReference type="PANTHER" id="PTHR34310">
    <property type="entry name" value="DUF427 DOMAIN PROTEIN (AFU_ORTHOLOGUE AFUA_3G02220)"/>
    <property type="match status" value="1"/>
</dbReference>
<sequence length="276" mass="30575">MAIWVREANAASMSELRVHRVPQRVRASVDGATIVDTTSAVLVWEPRRVVASYAVPVSDLAASLEPPSSHEAHEHAVRMDAGMPPVLDPSSGFGVHTTAGSAYDVRTASRSLPGAAFAPDDPALRDHVVLDWAAFDAWFEEDEEMVGHPHDPFSRIDCLRSSRHVVISVDGQVLADSRRPVMLLETWLPVRYYLPWEDVSQDLLTPTETTSVCAYKGTAAYWSATTEAKTHRNIAWSYAEPRHDALPVRDLVAFFDERVDRVVDGVPLDRPVTPWS</sequence>
<evidence type="ECO:0000313" key="2">
    <source>
        <dbReference type="EMBL" id="KAA1419933.1"/>
    </source>
</evidence>